<protein>
    <submittedName>
        <fullName evidence="1">Uncharacterized protein</fullName>
    </submittedName>
</protein>
<organism evidence="1 2">
    <name type="scientific">Setaria viridis</name>
    <name type="common">Green bristlegrass</name>
    <name type="synonym">Setaria italica subsp. viridis</name>
    <dbReference type="NCBI Taxonomy" id="4556"/>
    <lineage>
        <taxon>Eukaryota</taxon>
        <taxon>Viridiplantae</taxon>
        <taxon>Streptophyta</taxon>
        <taxon>Embryophyta</taxon>
        <taxon>Tracheophyta</taxon>
        <taxon>Spermatophyta</taxon>
        <taxon>Magnoliopsida</taxon>
        <taxon>Liliopsida</taxon>
        <taxon>Poales</taxon>
        <taxon>Poaceae</taxon>
        <taxon>PACMAD clade</taxon>
        <taxon>Panicoideae</taxon>
        <taxon>Panicodae</taxon>
        <taxon>Paniceae</taxon>
        <taxon>Cenchrinae</taxon>
        <taxon>Setaria</taxon>
    </lineage>
</organism>
<keyword evidence="2" id="KW-1185">Reference proteome</keyword>
<sequence length="175" mass="20137">MRKLGIIDHDADADHAAAKDFDKFLKSRMQPRHFAALRDIFPLANDLTDDQLMQTASRPLERRRGKLQNRSMSHNMNTANLNILVWNVRAAHDVAGMHCVQWQATRTPPSFASRKRSFIYFHTSRQLRLLATRSPRSCICRPQGLAGKSCWPARARTWCVLLCIRAGTRSRRRSL</sequence>
<proteinExistence type="predicted"/>
<name>A0A4U6VF44_SETVI</name>
<dbReference type="EMBL" id="CM016555">
    <property type="protein sequence ID" value="TKW22727.1"/>
    <property type="molecule type" value="Genomic_DNA"/>
</dbReference>
<reference evidence="1" key="1">
    <citation type="submission" date="2019-03" db="EMBL/GenBank/DDBJ databases">
        <title>WGS assembly of Setaria viridis.</title>
        <authorList>
            <person name="Huang P."/>
            <person name="Jenkins J."/>
            <person name="Grimwood J."/>
            <person name="Barry K."/>
            <person name="Healey A."/>
            <person name="Mamidi S."/>
            <person name="Sreedasyam A."/>
            <person name="Shu S."/>
            <person name="Feldman M."/>
            <person name="Wu J."/>
            <person name="Yu Y."/>
            <person name="Chen C."/>
            <person name="Johnson J."/>
            <person name="Rokhsar D."/>
            <person name="Baxter I."/>
            <person name="Schmutz J."/>
            <person name="Brutnell T."/>
            <person name="Kellogg E."/>
        </authorList>
    </citation>
    <scope>NUCLEOTIDE SEQUENCE [LARGE SCALE GENOMIC DNA]</scope>
</reference>
<dbReference type="AlphaFoldDB" id="A0A4U6VF44"/>
<gene>
    <name evidence="1" type="ORF">SEVIR_4G247100v2</name>
</gene>
<dbReference type="Gramene" id="TKW22727">
    <property type="protein sequence ID" value="TKW22727"/>
    <property type="gene ID" value="SEVIR_4G247100v2"/>
</dbReference>
<evidence type="ECO:0000313" key="2">
    <source>
        <dbReference type="Proteomes" id="UP000298652"/>
    </source>
</evidence>
<dbReference type="Proteomes" id="UP000298652">
    <property type="component" value="Chromosome 4"/>
</dbReference>
<accession>A0A4U6VF44</accession>
<evidence type="ECO:0000313" key="1">
    <source>
        <dbReference type="EMBL" id="TKW22727.1"/>
    </source>
</evidence>